<reference evidence="10 11" key="1">
    <citation type="submission" date="2017-04" db="EMBL/GenBank/DDBJ databases">
        <title>Complete genome sequence of Flavobacterium kingsejong AJ004.</title>
        <authorList>
            <person name="Lee P.C."/>
        </authorList>
    </citation>
    <scope>NUCLEOTIDE SEQUENCE [LARGE SCALE GENOMIC DNA]</scope>
    <source>
        <strain evidence="10 11">AJ004</strain>
    </source>
</reference>
<feature type="domain" description="SAICAR synthetase/ADE2 N-terminal" evidence="9">
    <location>
        <begin position="18"/>
        <end position="258"/>
    </location>
</feature>
<dbReference type="NCBIfam" id="NF009251">
    <property type="entry name" value="PRK12607.1"/>
    <property type="match status" value="1"/>
</dbReference>
<dbReference type="InterPro" id="IPR028923">
    <property type="entry name" value="SAICAR_synt/ADE2_N"/>
</dbReference>
<gene>
    <name evidence="8" type="primary">purC</name>
    <name evidence="10" type="ORF">FK004_10060</name>
</gene>
<evidence type="ECO:0000256" key="4">
    <source>
        <dbReference type="ARBA" id="ARBA00022741"/>
    </source>
</evidence>
<keyword evidence="3 8" id="KW-0436">Ligase</keyword>
<proteinExistence type="inferred from homology"/>
<dbReference type="SUPFAM" id="SSF56104">
    <property type="entry name" value="SAICAR synthase-like"/>
    <property type="match status" value="1"/>
</dbReference>
<evidence type="ECO:0000313" key="11">
    <source>
        <dbReference type="Proteomes" id="UP000244677"/>
    </source>
</evidence>
<accession>A0A2S1LP90</accession>
<dbReference type="GO" id="GO:0005524">
    <property type="term" value="F:ATP binding"/>
    <property type="evidence" value="ECO:0007669"/>
    <property type="project" value="UniProtKB-KW"/>
</dbReference>
<evidence type="ECO:0000313" key="10">
    <source>
        <dbReference type="EMBL" id="AWG25554.1"/>
    </source>
</evidence>
<evidence type="ECO:0000256" key="5">
    <source>
        <dbReference type="ARBA" id="ARBA00022755"/>
    </source>
</evidence>
<dbReference type="NCBIfam" id="NF010568">
    <property type="entry name" value="PRK13961.1"/>
    <property type="match status" value="1"/>
</dbReference>
<dbReference type="PROSITE" id="PS01058">
    <property type="entry name" value="SAICAR_SYNTHETASE_2"/>
    <property type="match status" value="1"/>
</dbReference>
<evidence type="ECO:0000256" key="1">
    <source>
        <dbReference type="ARBA" id="ARBA00004672"/>
    </source>
</evidence>
<dbReference type="Proteomes" id="UP000244677">
    <property type="component" value="Chromosome"/>
</dbReference>
<evidence type="ECO:0000256" key="7">
    <source>
        <dbReference type="ARBA" id="ARBA00048475"/>
    </source>
</evidence>
<keyword evidence="4 8" id="KW-0547">Nucleotide-binding</keyword>
<keyword evidence="5 8" id="KW-0658">Purine biosynthesis</keyword>
<dbReference type="EC" id="6.3.2.6" evidence="8"/>
<evidence type="ECO:0000256" key="2">
    <source>
        <dbReference type="ARBA" id="ARBA00010190"/>
    </source>
</evidence>
<name>A0A2S1LP90_9FLAO</name>
<dbReference type="EMBL" id="CP020919">
    <property type="protein sequence ID" value="AWG25554.1"/>
    <property type="molecule type" value="Genomic_DNA"/>
</dbReference>
<keyword evidence="11" id="KW-1185">Reference proteome</keyword>
<comment type="pathway">
    <text evidence="1 8">Purine metabolism; IMP biosynthesis via de novo pathway; 5-amino-1-(5-phospho-D-ribosyl)imidazole-4-carboxamide from 5-amino-1-(5-phospho-D-ribosyl)imidazole-4-carboxylate: step 1/2.</text>
</comment>
<dbReference type="FunFam" id="3.30.470.20:FF:000015">
    <property type="entry name" value="Phosphoribosylaminoimidazole-succinocarboxamide synthase"/>
    <property type="match status" value="1"/>
</dbReference>
<dbReference type="GO" id="GO:0006189">
    <property type="term" value="P:'de novo' IMP biosynthetic process"/>
    <property type="evidence" value="ECO:0007669"/>
    <property type="project" value="UniProtKB-UniRule"/>
</dbReference>
<protein>
    <recommendedName>
        <fullName evidence="8">Phosphoribosylaminoimidazole-succinocarboxamide synthase</fullName>
        <ecNumber evidence="8">6.3.2.6</ecNumber>
    </recommendedName>
    <alternativeName>
        <fullName evidence="8">SAICAR synthetase</fullName>
    </alternativeName>
</protein>
<dbReference type="Gene3D" id="3.30.200.20">
    <property type="entry name" value="Phosphorylase Kinase, domain 1"/>
    <property type="match status" value="1"/>
</dbReference>
<dbReference type="PANTHER" id="PTHR43700">
    <property type="entry name" value="PHOSPHORIBOSYLAMINOIMIDAZOLE-SUCCINOCARBOXAMIDE SYNTHASE"/>
    <property type="match status" value="1"/>
</dbReference>
<organism evidence="10 11">
    <name type="scientific">Flavobacterium kingsejongi</name>
    <dbReference type="NCBI Taxonomy" id="1678728"/>
    <lineage>
        <taxon>Bacteria</taxon>
        <taxon>Pseudomonadati</taxon>
        <taxon>Bacteroidota</taxon>
        <taxon>Flavobacteriia</taxon>
        <taxon>Flavobacteriales</taxon>
        <taxon>Flavobacteriaceae</taxon>
        <taxon>Flavobacterium</taxon>
    </lineage>
</organism>
<dbReference type="GO" id="GO:0005737">
    <property type="term" value="C:cytoplasm"/>
    <property type="evidence" value="ECO:0007669"/>
    <property type="project" value="TreeGrafter"/>
</dbReference>
<dbReference type="FunFam" id="3.30.200.20:FF:000199">
    <property type="entry name" value="Phosphoribosylaminoimidazole-succinocarboxamide synthase"/>
    <property type="match status" value="1"/>
</dbReference>
<dbReference type="InterPro" id="IPR018236">
    <property type="entry name" value="SAICAR_synthetase_CS"/>
</dbReference>
<dbReference type="GO" id="GO:0004639">
    <property type="term" value="F:phosphoribosylaminoimidazolesuccinocarboxamide synthase activity"/>
    <property type="evidence" value="ECO:0007669"/>
    <property type="project" value="UniProtKB-UniRule"/>
</dbReference>
<comment type="similarity">
    <text evidence="2 8">Belongs to the SAICAR synthetase family.</text>
</comment>
<dbReference type="KEGG" id="fki:FK004_10060"/>
<evidence type="ECO:0000256" key="8">
    <source>
        <dbReference type="HAMAP-Rule" id="MF_00137"/>
    </source>
</evidence>
<evidence type="ECO:0000259" key="9">
    <source>
        <dbReference type="Pfam" id="PF01259"/>
    </source>
</evidence>
<dbReference type="PANTHER" id="PTHR43700:SF1">
    <property type="entry name" value="PHOSPHORIBOSYLAMINOIMIDAZOLE-SUCCINOCARBOXAMIDE SYNTHASE"/>
    <property type="match status" value="1"/>
</dbReference>
<evidence type="ECO:0000256" key="6">
    <source>
        <dbReference type="ARBA" id="ARBA00022840"/>
    </source>
</evidence>
<sequence length="320" mass="36511">MSNTLTTTNFNFPKQQSVYRGKVREVYNINDDLLVMVATDRLSAFDVVLPKGIPYKGQILNQIATKFMHLTEDIVPNWLIATPDPNVAIGHLCTPFKVEMVIRGYLAGHAAREYALGKRTLCGESLPDGLKENDKLPEPIITPTTKADFGTHDEDISRHAILENGIVSQEDYVTLEHYTKALFQRGTEIAASRGLILVDTKYEFGKTKEGLIVLIDEIHTPDSSRYFYAEGYEERQEKGDAQKQLSKEFVRQWLIANDFQGKEGQVIPEMTDEYIQTVSERYIELYENIAGEPFVKADINTIERRIEQNVLRFLEEINMI</sequence>
<evidence type="ECO:0000256" key="3">
    <source>
        <dbReference type="ARBA" id="ARBA00022598"/>
    </source>
</evidence>
<comment type="catalytic activity">
    <reaction evidence="7 8">
        <text>5-amino-1-(5-phospho-D-ribosyl)imidazole-4-carboxylate + L-aspartate + ATP = (2S)-2-[5-amino-1-(5-phospho-beta-D-ribosyl)imidazole-4-carboxamido]succinate + ADP + phosphate + 2 H(+)</text>
        <dbReference type="Rhea" id="RHEA:22628"/>
        <dbReference type="ChEBI" id="CHEBI:15378"/>
        <dbReference type="ChEBI" id="CHEBI:29991"/>
        <dbReference type="ChEBI" id="CHEBI:30616"/>
        <dbReference type="ChEBI" id="CHEBI:43474"/>
        <dbReference type="ChEBI" id="CHEBI:58443"/>
        <dbReference type="ChEBI" id="CHEBI:77657"/>
        <dbReference type="ChEBI" id="CHEBI:456216"/>
        <dbReference type="EC" id="6.3.2.6"/>
    </reaction>
</comment>
<dbReference type="HAMAP" id="MF_00137">
    <property type="entry name" value="SAICAR_synth"/>
    <property type="match status" value="1"/>
</dbReference>
<dbReference type="RefSeq" id="WP_108737137.1">
    <property type="nucleotide sequence ID" value="NZ_CP020919.1"/>
</dbReference>
<dbReference type="CDD" id="cd01414">
    <property type="entry name" value="SAICAR_synt_Sc"/>
    <property type="match status" value="1"/>
</dbReference>
<dbReference type="Gene3D" id="3.30.470.20">
    <property type="entry name" value="ATP-grasp fold, B domain"/>
    <property type="match status" value="1"/>
</dbReference>
<dbReference type="UniPathway" id="UPA00074">
    <property type="reaction ID" value="UER00131"/>
</dbReference>
<keyword evidence="6 8" id="KW-0067">ATP-binding</keyword>
<dbReference type="Pfam" id="PF01259">
    <property type="entry name" value="SAICAR_synt"/>
    <property type="match status" value="1"/>
</dbReference>
<dbReference type="AlphaFoldDB" id="A0A2S1LP90"/>
<dbReference type="OrthoDB" id="9801549at2"/>